<name>A0A392NYM0_9FABA</name>
<feature type="non-terminal residue" evidence="2">
    <location>
        <position position="1"/>
    </location>
</feature>
<evidence type="ECO:0000256" key="1">
    <source>
        <dbReference type="SAM" id="MobiDB-lite"/>
    </source>
</evidence>
<evidence type="ECO:0000313" key="3">
    <source>
        <dbReference type="Proteomes" id="UP000265520"/>
    </source>
</evidence>
<feature type="region of interest" description="Disordered" evidence="1">
    <location>
        <begin position="1"/>
        <end position="24"/>
    </location>
</feature>
<dbReference type="AlphaFoldDB" id="A0A392NYM0"/>
<protein>
    <submittedName>
        <fullName evidence="2">F-box protein</fullName>
    </submittedName>
</protein>
<dbReference type="EMBL" id="LXQA010056917">
    <property type="protein sequence ID" value="MCI04903.1"/>
    <property type="molecule type" value="Genomic_DNA"/>
</dbReference>
<evidence type="ECO:0000313" key="2">
    <source>
        <dbReference type="EMBL" id="MCI04903.1"/>
    </source>
</evidence>
<accession>A0A392NYM0</accession>
<reference evidence="2 3" key="1">
    <citation type="journal article" date="2018" name="Front. Plant Sci.">
        <title>Red Clover (Trifolium pratense) and Zigzag Clover (T. medium) - A Picture of Genomic Similarities and Differences.</title>
        <authorList>
            <person name="Dluhosova J."/>
            <person name="Istvanek J."/>
            <person name="Nedelnik J."/>
            <person name="Repkova J."/>
        </authorList>
    </citation>
    <scope>NUCLEOTIDE SEQUENCE [LARGE SCALE GENOMIC DNA]</scope>
    <source>
        <strain evidence="3">cv. 10/8</strain>
        <tissue evidence="2">Leaf</tissue>
    </source>
</reference>
<proteinExistence type="predicted"/>
<organism evidence="2 3">
    <name type="scientific">Trifolium medium</name>
    <dbReference type="NCBI Taxonomy" id="97028"/>
    <lineage>
        <taxon>Eukaryota</taxon>
        <taxon>Viridiplantae</taxon>
        <taxon>Streptophyta</taxon>
        <taxon>Embryophyta</taxon>
        <taxon>Tracheophyta</taxon>
        <taxon>Spermatophyta</taxon>
        <taxon>Magnoliopsida</taxon>
        <taxon>eudicotyledons</taxon>
        <taxon>Gunneridae</taxon>
        <taxon>Pentapetalae</taxon>
        <taxon>rosids</taxon>
        <taxon>fabids</taxon>
        <taxon>Fabales</taxon>
        <taxon>Fabaceae</taxon>
        <taxon>Papilionoideae</taxon>
        <taxon>50 kb inversion clade</taxon>
        <taxon>NPAAA clade</taxon>
        <taxon>Hologalegina</taxon>
        <taxon>IRL clade</taxon>
        <taxon>Trifolieae</taxon>
        <taxon>Trifolium</taxon>
    </lineage>
</organism>
<keyword evidence="3" id="KW-1185">Reference proteome</keyword>
<comment type="caution">
    <text evidence="2">The sequence shown here is derived from an EMBL/GenBank/DDBJ whole genome shotgun (WGS) entry which is preliminary data.</text>
</comment>
<dbReference type="Proteomes" id="UP000265520">
    <property type="component" value="Unassembled WGS sequence"/>
</dbReference>
<sequence>PATKQFKLVPPSHQPAECNTPPEGFGYDPVREDYKVLRVAEYPLCFEGNWVWLPDANNHLWEMNELLDEILDNDDEFWDGWPLNMYDPFWEIYSLKSNSWKKIEGFDVPRPWGGSSQVNLNEFCHWLGPQGELHVKESWTKFSIVGPLTCSVMRPIGAGKKSHIFFRKKDDELA</sequence>
<feature type="non-terminal residue" evidence="2">
    <location>
        <position position="174"/>
    </location>
</feature>